<dbReference type="CDD" id="cd06222">
    <property type="entry name" value="RNase_H_like"/>
    <property type="match status" value="1"/>
</dbReference>
<dbReference type="InterPro" id="IPR002156">
    <property type="entry name" value="RNaseH_domain"/>
</dbReference>
<dbReference type="EMBL" id="ASHM01084789">
    <property type="protein sequence ID" value="PNX61250.1"/>
    <property type="molecule type" value="Genomic_DNA"/>
</dbReference>
<feature type="domain" description="RNase H type-1" evidence="1">
    <location>
        <begin position="154"/>
        <end position="276"/>
    </location>
</feature>
<dbReference type="InterPro" id="IPR044730">
    <property type="entry name" value="RNase_H-like_dom_plant"/>
</dbReference>
<dbReference type="PANTHER" id="PTHR47074">
    <property type="entry name" value="BNAC02G40300D PROTEIN"/>
    <property type="match status" value="1"/>
</dbReference>
<dbReference type="InterPro" id="IPR052929">
    <property type="entry name" value="RNase_H-like_EbsB-rel"/>
</dbReference>
<dbReference type="InterPro" id="IPR036397">
    <property type="entry name" value="RNaseH_sf"/>
</dbReference>
<gene>
    <name evidence="2" type="ORF">L195_g052356</name>
</gene>
<dbReference type="SUPFAM" id="SSF53098">
    <property type="entry name" value="Ribonuclease H-like"/>
    <property type="match status" value="1"/>
</dbReference>
<dbReference type="GO" id="GO:0004523">
    <property type="term" value="F:RNA-DNA hybrid ribonuclease activity"/>
    <property type="evidence" value="ECO:0007669"/>
    <property type="project" value="InterPro"/>
</dbReference>
<dbReference type="AlphaFoldDB" id="A0A2K3K4P0"/>
<name>A0A2K3K4P0_TRIPR</name>
<organism evidence="2 3">
    <name type="scientific">Trifolium pratense</name>
    <name type="common">Red clover</name>
    <dbReference type="NCBI Taxonomy" id="57577"/>
    <lineage>
        <taxon>Eukaryota</taxon>
        <taxon>Viridiplantae</taxon>
        <taxon>Streptophyta</taxon>
        <taxon>Embryophyta</taxon>
        <taxon>Tracheophyta</taxon>
        <taxon>Spermatophyta</taxon>
        <taxon>Magnoliopsida</taxon>
        <taxon>eudicotyledons</taxon>
        <taxon>Gunneridae</taxon>
        <taxon>Pentapetalae</taxon>
        <taxon>rosids</taxon>
        <taxon>fabids</taxon>
        <taxon>Fabales</taxon>
        <taxon>Fabaceae</taxon>
        <taxon>Papilionoideae</taxon>
        <taxon>50 kb inversion clade</taxon>
        <taxon>NPAAA clade</taxon>
        <taxon>Hologalegina</taxon>
        <taxon>IRL clade</taxon>
        <taxon>Trifolieae</taxon>
        <taxon>Trifolium</taxon>
    </lineage>
</organism>
<dbReference type="STRING" id="57577.A0A2K3K4P0"/>
<feature type="non-terminal residue" evidence="2">
    <location>
        <position position="1"/>
    </location>
</feature>
<dbReference type="InterPro" id="IPR012337">
    <property type="entry name" value="RNaseH-like_sf"/>
</dbReference>
<dbReference type="GO" id="GO:0003676">
    <property type="term" value="F:nucleic acid binding"/>
    <property type="evidence" value="ECO:0007669"/>
    <property type="project" value="InterPro"/>
</dbReference>
<dbReference type="Pfam" id="PF13456">
    <property type="entry name" value="RVT_3"/>
    <property type="match status" value="1"/>
</dbReference>
<protein>
    <submittedName>
        <fullName evidence="2">Cytochrome p450</fullName>
    </submittedName>
</protein>
<reference evidence="2 3" key="1">
    <citation type="journal article" date="2014" name="Am. J. Bot.">
        <title>Genome assembly and annotation for red clover (Trifolium pratense; Fabaceae).</title>
        <authorList>
            <person name="Istvanek J."/>
            <person name="Jaros M."/>
            <person name="Krenek A."/>
            <person name="Repkova J."/>
        </authorList>
    </citation>
    <scope>NUCLEOTIDE SEQUENCE [LARGE SCALE GENOMIC DNA]</scope>
    <source>
        <strain evidence="3">cv. Tatra</strain>
        <tissue evidence="2">Young leaves</tissue>
    </source>
</reference>
<feature type="non-terminal residue" evidence="2">
    <location>
        <position position="290"/>
    </location>
</feature>
<dbReference type="PANTHER" id="PTHR47074:SF48">
    <property type="entry name" value="POLYNUCLEOTIDYL TRANSFERASE, RIBONUCLEASE H-LIKE SUPERFAMILY PROTEIN"/>
    <property type="match status" value="1"/>
</dbReference>
<comment type="caution">
    <text evidence="2">The sequence shown here is derived from an EMBL/GenBank/DDBJ whole genome shotgun (WGS) entry which is preliminary data.</text>
</comment>
<accession>A0A2K3K4P0</accession>
<dbReference type="Proteomes" id="UP000236291">
    <property type="component" value="Unassembled WGS sequence"/>
</dbReference>
<reference evidence="2 3" key="2">
    <citation type="journal article" date="2017" name="Front. Plant Sci.">
        <title>Gene Classification and Mining of Molecular Markers Useful in Red Clover (Trifolium pratense) Breeding.</title>
        <authorList>
            <person name="Istvanek J."/>
            <person name="Dluhosova J."/>
            <person name="Dluhos P."/>
            <person name="Patkova L."/>
            <person name="Nedelnik J."/>
            <person name="Repkova J."/>
        </authorList>
    </citation>
    <scope>NUCLEOTIDE SEQUENCE [LARGE SCALE GENOMIC DNA]</scope>
    <source>
        <strain evidence="3">cv. Tatra</strain>
        <tissue evidence="2">Young leaves</tissue>
    </source>
</reference>
<evidence type="ECO:0000259" key="1">
    <source>
        <dbReference type="Pfam" id="PF13456"/>
    </source>
</evidence>
<evidence type="ECO:0000313" key="3">
    <source>
        <dbReference type="Proteomes" id="UP000236291"/>
    </source>
</evidence>
<sequence>SKGCLPTRLRLQQRHVSCPLLCPVCNQENEDDWHVLFGCEISKLARQAAGILQQTEARLQHITSASQLIHTICSTEDKETAGMFAVLAWVLWNNRNNIVWNGTNEPGRSLGIKARVLWEEWSSVQQVQQGQAHSAQQQHIIRWQAPDPGWYKCNVDAGFHQAINKTSTGWVLRDDMGRFVMAETTWMEGNCSIMEGECIALIKALEKLSQRGVSKVIFETDSKSVVDAVHRLHSGSSEFSFLIRHVNNIMLCNPNFKVKFTKRQANMVAHTLARAAISWPRRCDFETLPI</sequence>
<proteinExistence type="predicted"/>
<evidence type="ECO:0000313" key="2">
    <source>
        <dbReference type="EMBL" id="PNX61250.1"/>
    </source>
</evidence>
<dbReference type="Gene3D" id="3.30.420.10">
    <property type="entry name" value="Ribonuclease H-like superfamily/Ribonuclease H"/>
    <property type="match status" value="1"/>
</dbReference>